<evidence type="ECO:0000313" key="1">
    <source>
        <dbReference type="EMBL" id="KAJ4721515.1"/>
    </source>
</evidence>
<gene>
    <name evidence="1" type="ORF">OWV82_009191</name>
</gene>
<protein>
    <submittedName>
        <fullName evidence="1">Disease resistance protein</fullName>
    </submittedName>
</protein>
<keyword evidence="2" id="KW-1185">Reference proteome</keyword>
<comment type="caution">
    <text evidence="1">The sequence shown here is derived from an EMBL/GenBank/DDBJ whole genome shotgun (WGS) entry which is preliminary data.</text>
</comment>
<dbReference type="Proteomes" id="UP001164539">
    <property type="component" value="Chromosome 4"/>
</dbReference>
<organism evidence="1 2">
    <name type="scientific">Melia azedarach</name>
    <name type="common">Chinaberry tree</name>
    <dbReference type="NCBI Taxonomy" id="155640"/>
    <lineage>
        <taxon>Eukaryota</taxon>
        <taxon>Viridiplantae</taxon>
        <taxon>Streptophyta</taxon>
        <taxon>Embryophyta</taxon>
        <taxon>Tracheophyta</taxon>
        <taxon>Spermatophyta</taxon>
        <taxon>Magnoliopsida</taxon>
        <taxon>eudicotyledons</taxon>
        <taxon>Gunneridae</taxon>
        <taxon>Pentapetalae</taxon>
        <taxon>rosids</taxon>
        <taxon>malvids</taxon>
        <taxon>Sapindales</taxon>
        <taxon>Meliaceae</taxon>
        <taxon>Melia</taxon>
    </lineage>
</organism>
<reference evidence="1 2" key="1">
    <citation type="journal article" date="2023" name="Science">
        <title>Complex scaffold remodeling in plant triterpene biosynthesis.</title>
        <authorList>
            <person name="De La Pena R."/>
            <person name="Hodgson H."/>
            <person name="Liu J.C."/>
            <person name="Stephenson M.J."/>
            <person name="Martin A.C."/>
            <person name="Owen C."/>
            <person name="Harkess A."/>
            <person name="Leebens-Mack J."/>
            <person name="Jimenez L.E."/>
            <person name="Osbourn A."/>
            <person name="Sattely E.S."/>
        </authorList>
    </citation>
    <scope>NUCLEOTIDE SEQUENCE [LARGE SCALE GENOMIC DNA]</scope>
    <source>
        <strain evidence="2">cv. JPN11</strain>
        <tissue evidence="1">Leaf</tissue>
    </source>
</reference>
<proteinExistence type="predicted"/>
<name>A0ACC1YFT4_MELAZ</name>
<dbReference type="EMBL" id="CM051397">
    <property type="protein sequence ID" value="KAJ4721515.1"/>
    <property type="molecule type" value="Genomic_DNA"/>
</dbReference>
<evidence type="ECO:0000313" key="2">
    <source>
        <dbReference type="Proteomes" id="UP001164539"/>
    </source>
</evidence>
<sequence length="1593" mass="181564">MAEIIVAIAIEVVKCVAKCVAPSAGLRISYLREYKSNFQNLKTEVEKLKDRRISTQHEVDAAKRKVEEIEENVQKWLERAAEIEENFQKWLERASKIIPNDAVAERSGEDEQAEAKKPCFKGLFPDLKTRYQLSKEAASLLETAVKHLEAGKFDKISYPVIPKDPRLSNKDCEAFESRASTLRNVISSLSDPDVNIVGIYGMGGIGKTTLAKEVANQPETRKLFDSVIFVEVTEKPDEMKIQREIAEKLGLPLSQEESESTRAGKLCERLKQEKVLVILDNIWAYLDLQEIGIPLGDVHKRVQNDEEAWKLFKRMAGEYIEGSEFKSIATEVANKCARLPIVIVTIARALTNKPLFVWKDALQQMRISSSENIQDIHASIELSYNYLASEVLKKAILLIRYANLTTIDALLMYGVGVGLFEGINKITGRRVRVQTLVQQLKDSCLLLDSNTTGEDFSMHDVVRDVVISIASRDHVFTNELFDELQWPDEHTLKTCTSIVLEDVETEELPQVLESKRLKLLSISAIYSYSDSDSEKDSVYNYFVKIHNEFFTKLTVLSVLVLASMDLPTLPSSLCLLTNLRTLGFYNCNLEDISNVGDLKKLEMLSLRHSEITHLPAEVGHLTRLKSLDLRSRTPLQVIAPNVISSLSNLEELYMGDFIGWEEEGLEKDRKNASLNELKHLANLTCLEIRIKDAKTVPRDLIFEKLERYEISMGNNSQYFLWHPMSSKISRKFELSSSNTSICLNDGHIMQLKGIEGLSLGGLQDMKNVLYGLDRDGFSQLKYLIVQGNDNILYIVDSMAHSTFNAFPVLESLRIERLINLEKVCRGQFTTESFRQLREIKVAYCDKLENIFWLSNARKLQALQTLDISNCKKMEEIFAIEREDESNSSSEVIDIIELDQLHSLTLYSVPRLRSFCSKLKTTSVSQGRQDEIVLEANINVSNTFFAGEVVLPNLTKLILRDCDNLRCLFSSSIASSFVQLQHLEISQCQALEEIIVFDRRRHVVFPQLQYLWMEGLQNLTKFCSCSYIEFPSLKKLEILRCSKLREFVVENINMNNLTEVPSTFFNEKAAFPNLEYLTVFQCDNLRCVFSSSMIRSLVRLQHLDIYRCSNLEVVFDLEDANFEDDHGEAVTQLSELKISYVPKLKHIWNKDPQKFVSFEKLNRVRIVECDGLKNVFPQSVASNLSQLESLEISKCGVEEIVFVAEEGVETITRFVFPRVTSLTLKDLPKYTQFFPGMYTMEWPALKELDVSGWEIVMNLFFQPHVMVEKVFPSLERLSVKGKGIATKWQLPEELISKLKYLYVQFEESTTILSLDFLQRFHNMKMLQVGDCYVAPRDEAENWMLAVISVNNCSNLKQLLIEETNMDHLVHLNVYKCDSLINLVPSSTTFRNLTTLEVCRCDGLTNIVTSSTAKTLVRLREMDITGCDLITELVAVDEEDQAIDQEIVFSELKKLTLWNLKRLASFCSANCTLKFPCLEQLIVNECPKLKSFSGGKLSTPKLQEVQQYSNGNGCWKGDLNTTIKELHQLRNESKKVDHDEKDVETENDEEDVETENDEEDVETENDEEDVAGSCSEIVQTSMEDSAGQPSMQHSG</sequence>
<accession>A0ACC1YFT4</accession>